<comment type="caution">
    <text evidence="2">The sequence shown here is derived from an EMBL/GenBank/DDBJ whole genome shotgun (WGS) entry which is preliminary data.</text>
</comment>
<evidence type="ECO:0000313" key="3">
    <source>
        <dbReference type="Proteomes" id="UP000887116"/>
    </source>
</evidence>
<feature type="non-terminal residue" evidence="2">
    <location>
        <position position="1"/>
    </location>
</feature>
<dbReference type="AlphaFoldDB" id="A0A8X6KN96"/>
<keyword evidence="3" id="KW-1185">Reference proteome</keyword>
<feature type="region of interest" description="Disordered" evidence="1">
    <location>
        <begin position="1"/>
        <end position="26"/>
    </location>
</feature>
<evidence type="ECO:0000313" key="2">
    <source>
        <dbReference type="EMBL" id="GFQ79339.1"/>
    </source>
</evidence>
<gene>
    <name evidence="2" type="ORF">TNCT_450271</name>
</gene>
<protein>
    <submittedName>
        <fullName evidence="2">Uncharacterized protein</fullName>
    </submittedName>
</protein>
<evidence type="ECO:0000256" key="1">
    <source>
        <dbReference type="SAM" id="MobiDB-lite"/>
    </source>
</evidence>
<reference evidence="2" key="1">
    <citation type="submission" date="2020-07" db="EMBL/GenBank/DDBJ databases">
        <title>Multicomponent nature underlies the extraordinary mechanical properties of spider dragline silk.</title>
        <authorList>
            <person name="Kono N."/>
            <person name="Nakamura H."/>
            <person name="Mori M."/>
            <person name="Yoshida Y."/>
            <person name="Ohtoshi R."/>
            <person name="Malay A.D."/>
            <person name="Moran D.A.P."/>
            <person name="Tomita M."/>
            <person name="Numata K."/>
            <person name="Arakawa K."/>
        </authorList>
    </citation>
    <scope>NUCLEOTIDE SEQUENCE</scope>
</reference>
<accession>A0A8X6KN96</accession>
<dbReference type="EMBL" id="BMAO01032046">
    <property type="protein sequence ID" value="GFQ79339.1"/>
    <property type="molecule type" value="Genomic_DNA"/>
</dbReference>
<sequence length="26" mass="3008">VGRRSVDTQSSLPSKIGYFHNNFKNR</sequence>
<dbReference type="Proteomes" id="UP000887116">
    <property type="component" value="Unassembled WGS sequence"/>
</dbReference>
<name>A0A8X6KN96_TRICU</name>
<proteinExistence type="predicted"/>
<organism evidence="2 3">
    <name type="scientific">Trichonephila clavata</name>
    <name type="common">Joro spider</name>
    <name type="synonym">Nephila clavata</name>
    <dbReference type="NCBI Taxonomy" id="2740835"/>
    <lineage>
        <taxon>Eukaryota</taxon>
        <taxon>Metazoa</taxon>
        <taxon>Ecdysozoa</taxon>
        <taxon>Arthropoda</taxon>
        <taxon>Chelicerata</taxon>
        <taxon>Arachnida</taxon>
        <taxon>Araneae</taxon>
        <taxon>Araneomorphae</taxon>
        <taxon>Entelegynae</taxon>
        <taxon>Araneoidea</taxon>
        <taxon>Nephilidae</taxon>
        <taxon>Trichonephila</taxon>
    </lineage>
</organism>